<dbReference type="InterPro" id="IPR050228">
    <property type="entry name" value="Carboxylesterase_BioH"/>
</dbReference>
<dbReference type="PANTHER" id="PTHR43194:SF2">
    <property type="entry name" value="PEROXISOMAL MEMBRANE PROTEIN LPX1"/>
    <property type="match status" value="1"/>
</dbReference>
<dbReference type="CDD" id="cd12807">
    <property type="entry name" value="Esterase_713"/>
    <property type="match status" value="1"/>
</dbReference>
<evidence type="ECO:0000313" key="1">
    <source>
        <dbReference type="EMBL" id="MCY0386172.1"/>
    </source>
</evidence>
<protein>
    <submittedName>
        <fullName evidence="1">Esterase</fullName>
    </submittedName>
</protein>
<keyword evidence="2" id="KW-1185">Reference proteome</keyword>
<dbReference type="Gene3D" id="3.40.50.1820">
    <property type="entry name" value="alpha/beta hydrolase"/>
    <property type="match status" value="1"/>
</dbReference>
<gene>
    <name evidence="1" type="ORF">OVY01_02690</name>
</gene>
<accession>A0ABT3ZI86</accession>
<dbReference type="SUPFAM" id="SSF53474">
    <property type="entry name" value="alpha/beta-Hydrolases"/>
    <property type="match status" value="1"/>
</dbReference>
<dbReference type="Proteomes" id="UP001082899">
    <property type="component" value="Unassembled WGS sequence"/>
</dbReference>
<proteinExistence type="predicted"/>
<dbReference type="RefSeq" id="WP_267845445.1">
    <property type="nucleotide sequence ID" value="NZ_JAPMXC010000001.1"/>
</dbReference>
<dbReference type="PROSITE" id="PS51257">
    <property type="entry name" value="PROKAR_LIPOPROTEIN"/>
    <property type="match status" value="1"/>
</dbReference>
<dbReference type="EMBL" id="JAPMXC010000001">
    <property type="protein sequence ID" value="MCY0386172.1"/>
    <property type="molecule type" value="Genomic_DNA"/>
</dbReference>
<name>A0ABT3ZI86_9BURK</name>
<comment type="caution">
    <text evidence="1">The sequence shown here is derived from an EMBL/GenBank/DDBJ whole genome shotgun (WGS) entry which is preliminary data.</text>
</comment>
<organism evidence="1 2">
    <name type="scientific">Robbsia betulipollinis</name>
    <dbReference type="NCBI Taxonomy" id="2981849"/>
    <lineage>
        <taxon>Bacteria</taxon>
        <taxon>Pseudomonadati</taxon>
        <taxon>Pseudomonadota</taxon>
        <taxon>Betaproteobacteria</taxon>
        <taxon>Burkholderiales</taxon>
        <taxon>Burkholderiaceae</taxon>
        <taxon>Robbsia</taxon>
    </lineage>
</organism>
<dbReference type="PANTHER" id="PTHR43194">
    <property type="entry name" value="HYDROLASE ALPHA/BETA FOLD FAMILY"/>
    <property type="match status" value="1"/>
</dbReference>
<sequence>MKAFGCSFTRTVARAGCAALTLALGACVVFPYSIPATSLDNAAARQASADALTGPVAILRQGSFFLGGHDVHSDTLSTSPKYEASGTVTVDQMYVHYQTPVNAKPVPITLVHGCCLTGTSWETTPDGRMGWDDYFVRRGYSTYVIDQSERGRSAAKIGAINGVKLGSAPPARLPDVFAASHEAAWKIFRFGPAYPQAWPGEQFPVEAQGELWKQMVPDWSGSLPTPNPTVPALSQLAIKLGHTVLVSHSQAGIYPFQTAALSTRGVAGIVALEPAECPSASADLTPYAKMPILVVFGDYIDQSPRWAPRLKACRGFVDATNRAGGQAKLLVLPDIGIHGNTHMMMQDRNNLEVADQVLQWIDTQVERAAQ</sequence>
<reference evidence="1" key="1">
    <citation type="submission" date="2022-11" db="EMBL/GenBank/DDBJ databases">
        <title>Robbsia betulipollinis sp. nov., isolated from pollen of birch (Betula pendula).</title>
        <authorList>
            <person name="Shi H."/>
            <person name="Ambika Manirajan B."/>
            <person name="Ratering S."/>
            <person name="Geissler-Plaum R."/>
            <person name="Schnell S."/>
        </authorList>
    </citation>
    <scope>NUCLEOTIDE SEQUENCE</scope>
    <source>
        <strain evidence="1">Bb-Pol-6</strain>
    </source>
</reference>
<dbReference type="InterPro" id="IPR029058">
    <property type="entry name" value="AB_hydrolase_fold"/>
</dbReference>
<evidence type="ECO:0000313" key="2">
    <source>
        <dbReference type="Proteomes" id="UP001082899"/>
    </source>
</evidence>